<dbReference type="PROSITE" id="PS00888">
    <property type="entry name" value="CNMP_BINDING_1"/>
    <property type="match status" value="2"/>
</dbReference>
<evidence type="ECO:0000256" key="8">
    <source>
        <dbReference type="ARBA" id="ARBA00022553"/>
    </source>
</evidence>
<evidence type="ECO:0000256" key="16">
    <source>
        <dbReference type="ARBA" id="ARBA00023149"/>
    </source>
</evidence>
<name>A0A1E7EQT5_9STRA</name>
<dbReference type="PANTHER" id="PTHR11635:SF152">
    <property type="entry name" value="CAMP-DEPENDENT PROTEIN KINASE TYPE I REGULATORY SUBUNIT-RELATED"/>
    <property type="match status" value="1"/>
</dbReference>
<comment type="catalytic activity">
    <reaction evidence="19">
        <text>L-seryl-[protein] + ATP = O-phospho-L-seryl-[protein] + ADP + H(+)</text>
        <dbReference type="Rhea" id="RHEA:17989"/>
        <dbReference type="Rhea" id="RHEA-COMP:9863"/>
        <dbReference type="Rhea" id="RHEA-COMP:11604"/>
        <dbReference type="ChEBI" id="CHEBI:15378"/>
        <dbReference type="ChEBI" id="CHEBI:29999"/>
        <dbReference type="ChEBI" id="CHEBI:30616"/>
        <dbReference type="ChEBI" id="CHEBI:83421"/>
        <dbReference type="ChEBI" id="CHEBI:456216"/>
        <dbReference type="EC" id="2.7.11.12"/>
    </reaction>
</comment>
<dbReference type="SUPFAM" id="SSF51206">
    <property type="entry name" value="cAMP-binding domain-like"/>
    <property type="match status" value="2"/>
</dbReference>
<dbReference type="EC" id="2.7.11.12" evidence="5"/>
<evidence type="ECO:0000256" key="3">
    <source>
        <dbReference type="ARBA" id="ARBA00005753"/>
    </source>
</evidence>
<dbReference type="FunCoup" id="A0A1E7EQT5">
    <property type="interactions" value="35"/>
</dbReference>
<dbReference type="PROSITE" id="PS50042">
    <property type="entry name" value="CNMP_BINDING_3"/>
    <property type="match status" value="2"/>
</dbReference>
<proteinExistence type="inferred from homology"/>
<dbReference type="KEGG" id="fcy:FRACYDRAFT_212876"/>
<reference evidence="23 24" key="1">
    <citation type="submission" date="2016-09" db="EMBL/GenBank/DDBJ databases">
        <title>Extensive genetic diversity and differential bi-allelic expression allows diatom success in the polar Southern Ocean.</title>
        <authorList>
            <consortium name="DOE Joint Genome Institute"/>
            <person name="Mock T."/>
            <person name="Otillar R.P."/>
            <person name="Strauss J."/>
            <person name="Dupont C."/>
            <person name="Frickenhaus S."/>
            <person name="Maumus F."/>
            <person name="Mcmullan M."/>
            <person name="Sanges R."/>
            <person name="Schmutz J."/>
            <person name="Toseland A."/>
            <person name="Valas R."/>
            <person name="Veluchamy A."/>
            <person name="Ward B.J."/>
            <person name="Allen A."/>
            <person name="Barry K."/>
            <person name="Falciatore A."/>
            <person name="Ferrante M."/>
            <person name="Fortunato A.E."/>
            <person name="Gloeckner G."/>
            <person name="Gruber A."/>
            <person name="Hipkin R."/>
            <person name="Janech M."/>
            <person name="Kroth P."/>
            <person name="Leese F."/>
            <person name="Lindquist E."/>
            <person name="Lyon B.R."/>
            <person name="Martin J."/>
            <person name="Mayer C."/>
            <person name="Parker M."/>
            <person name="Quesneville H."/>
            <person name="Raymond J."/>
            <person name="Uhlig C."/>
            <person name="Valentin K.U."/>
            <person name="Worden A.Z."/>
            <person name="Armbrust E.V."/>
            <person name="Bowler C."/>
            <person name="Green B."/>
            <person name="Moulton V."/>
            <person name="Van Oosterhout C."/>
            <person name="Grigoriev I."/>
        </authorList>
    </citation>
    <scope>NUCLEOTIDE SEQUENCE [LARGE SCALE GENOMIC DNA]</scope>
    <source>
        <strain evidence="23 24">CCMP1102</strain>
    </source>
</reference>
<dbReference type="InterPro" id="IPR014710">
    <property type="entry name" value="RmlC-like_jellyroll"/>
</dbReference>
<evidence type="ECO:0000256" key="11">
    <source>
        <dbReference type="ARBA" id="ARBA00022723"/>
    </source>
</evidence>
<evidence type="ECO:0000256" key="13">
    <source>
        <dbReference type="ARBA" id="ARBA00022741"/>
    </source>
</evidence>
<keyword evidence="24" id="KW-1185">Reference proteome</keyword>
<comment type="similarity">
    <text evidence="3">Belongs to the cAMP-dependent kinase regulatory chain family.</text>
</comment>
<dbReference type="CDD" id="cd00038">
    <property type="entry name" value="CAP_ED"/>
    <property type="match status" value="2"/>
</dbReference>
<dbReference type="InterPro" id="IPR050503">
    <property type="entry name" value="cAMP-dep_PK_reg_su-like"/>
</dbReference>
<feature type="compositionally biased region" description="Basic and acidic residues" evidence="21">
    <location>
        <begin position="34"/>
        <end position="43"/>
    </location>
</feature>
<dbReference type="PRINTS" id="PR00103">
    <property type="entry name" value="CAMPKINASE"/>
</dbReference>
<evidence type="ECO:0000256" key="20">
    <source>
        <dbReference type="PIRSR" id="PIRSR000548-1"/>
    </source>
</evidence>
<dbReference type="InParanoid" id="A0A1E7EQT5"/>
<evidence type="ECO:0000256" key="2">
    <source>
        <dbReference type="ARBA" id="ARBA00004308"/>
    </source>
</evidence>
<dbReference type="Proteomes" id="UP000095751">
    <property type="component" value="Unassembled WGS sequence"/>
</dbReference>
<keyword evidence="9 20" id="KW-0116">cAMP-binding</keyword>
<dbReference type="GO" id="GO:0012505">
    <property type="term" value="C:endomembrane system"/>
    <property type="evidence" value="ECO:0007669"/>
    <property type="project" value="UniProtKB-SubCell"/>
</dbReference>
<comment type="similarity">
    <text evidence="4">Belongs to the protein kinase superfamily. AGC Ser/Thr protein kinase family. cGMP subfamily.</text>
</comment>
<dbReference type="GO" id="GO:0034236">
    <property type="term" value="F:protein kinase A catalytic subunit binding"/>
    <property type="evidence" value="ECO:0007669"/>
    <property type="project" value="TreeGrafter"/>
</dbReference>
<evidence type="ECO:0000256" key="1">
    <source>
        <dbReference type="ARBA" id="ARBA00001946"/>
    </source>
</evidence>
<dbReference type="PROSITE" id="PS00889">
    <property type="entry name" value="CNMP_BINDING_2"/>
    <property type="match status" value="1"/>
</dbReference>
<comment type="subcellular location">
    <subcellularLocation>
        <location evidence="2">Endomembrane system</location>
    </subcellularLocation>
</comment>
<dbReference type="GO" id="GO:0005829">
    <property type="term" value="C:cytosol"/>
    <property type="evidence" value="ECO:0007669"/>
    <property type="project" value="TreeGrafter"/>
</dbReference>
<dbReference type="GO" id="GO:0004692">
    <property type="term" value="F:cGMP-dependent protein kinase activity"/>
    <property type="evidence" value="ECO:0007669"/>
    <property type="project" value="UniProtKB-EC"/>
</dbReference>
<evidence type="ECO:0000256" key="15">
    <source>
        <dbReference type="ARBA" id="ARBA00022992"/>
    </source>
</evidence>
<dbReference type="AlphaFoldDB" id="A0A1E7EQT5"/>
<keyword evidence="13 20" id="KW-0547">Nucleotide-binding</keyword>
<keyword evidence="7" id="KW-0140">cGMP</keyword>
<dbReference type="InterPro" id="IPR000595">
    <property type="entry name" value="cNMP-bd_dom"/>
</dbReference>
<dbReference type="PIRSF" id="PIRSF000548">
    <property type="entry name" value="PK_regulatory"/>
    <property type="match status" value="1"/>
</dbReference>
<evidence type="ECO:0000256" key="9">
    <source>
        <dbReference type="ARBA" id="ARBA00022566"/>
    </source>
</evidence>
<feature type="region of interest" description="Disordered" evidence="21">
    <location>
        <begin position="1"/>
        <end position="50"/>
    </location>
</feature>
<keyword evidence="11" id="KW-0479">Metal-binding</keyword>
<feature type="binding site" evidence="20">
    <location>
        <position position="305"/>
    </location>
    <ligand>
        <name>3',5'-cyclic AMP</name>
        <dbReference type="ChEBI" id="CHEBI:58165"/>
        <label>2</label>
    </ligand>
</feature>
<dbReference type="FunFam" id="2.60.120.10:FF:000068">
    <property type="entry name" value="cGMP-dependent protein kinase"/>
    <property type="match status" value="1"/>
</dbReference>
<keyword evidence="6" id="KW-0723">Serine/threonine-protein kinase</keyword>
<evidence type="ECO:0000256" key="17">
    <source>
        <dbReference type="ARBA" id="ARBA00024113"/>
    </source>
</evidence>
<evidence type="ECO:0000256" key="4">
    <source>
        <dbReference type="ARBA" id="ARBA00006352"/>
    </source>
</evidence>
<evidence type="ECO:0000256" key="10">
    <source>
        <dbReference type="ARBA" id="ARBA00022679"/>
    </source>
</evidence>
<dbReference type="GO" id="GO:0046872">
    <property type="term" value="F:metal ion binding"/>
    <property type="evidence" value="ECO:0007669"/>
    <property type="project" value="UniProtKB-KW"/>
</dbReference>
<dbReference type="GO" id="GO:0030553">
    <property type="term" value="F:cGMP binding"/>
    <property type="evidence" value="ECO:0007669"/>
    <property type="project" value="UniProtKB-KW"/>
</dbReference>
<dbReference type="InterPro" id="IPR018490">
    <property type="entry name" value="cNMP-bd_dom_sf"/>
</dbReference>
<evidence type="ECO:0000256" key="18">
    <source>
        <dbReference type="ARBA" id="ARBA00047298"/>
    </source>
</evidence>
<feature type="domain" description="Cyclic nucleotide-binding" evidence="22">
    <location>
        <begin position="226"/>
        <end position="336"/>
    </location>
</feature>
<keyword evidence="14" id="KW-0418">Kinase</keyword>
<evidence type="ECO:0000256" key="6">
    <source>
        <dbReference type="ARBA" id="ARBA00022527"/>
    </source>
</evidence>
<dbReference type="SMART" id="SM00100">
    <property type="entry name" value="cNMP"/>
    <property type="match status" value="2"/>
</dbReference>
<feature type="binding site" evidence="20">
    <location>
        <position position="173"/>
    </location>
    <ligand>
        <name>3',5'-cyclic AMP</name>
        <dbReference type="ChEBI" id="CHEBI:58165"/>
        <label>1</label>
    </ligand>
</feature>
<evidence type="ECO:0000256" key="19">
    <source>
        <dbReference type="ARBA" id="ARBA00047462"/>
    </source>
</evidence>
<feature type="binding site" evidence="20">
    <location>
        <position position="182"/>
    </location>
    <ligand>
        <name>3',5'-cyclic AMP</name>
        <dbReference type="ChEBI" id="CHEBI:58165"/>
        <label>1</label>
    </ligand>
</feature>
<protein>
    <recommendedName>
        <fullName evidence="17">cGMP-dependent protein kinase</fullName>
        <ecNumber evidence="5">2.7.11.12</ecNumber>
    </recommendedName>
</protein>
<dbReference type="OrthoDB" id="417078at2759"/>
<gene>
    <name evidence="23" type="ORF">FRACYDRAFT_212876</name>
</gene>
<dbReference type="GO" id="GO:0005952">
    <property type="term" value="C:cAMP-dependent protein kinase complex"/>
    <property type="evidence" value="ECO:0007669"/>
    <property type="project" value="InterPro"/>
</dbReference>
<evidence type="ECO:0000256" key="14">
    <source>
        <dbReference type="ARBA" id="ARBA00022777"/>
    </source>
</evidence>
<evidence type="ECO:0000256" key="7">
    <source>
        <dbReference type="ARBA" id="ARBA00022535"/>
    </source>
</evidence>
<evidence type="ECO:0000256" key="12">
    <source>
        <dbReference type="ARBA" id="ARBA00022737"/>
    </source>
</evidence>
<keyword evidence="15" id="KW-0142">cGMP-binding</keyword>
<dbReference type="GO" id="GO:0030552">
    <property type="term" value="F:cAMP binding"/>
    <property type="evidence" value="ECO:0007669"/>
    <property type="project" value="UniProtKB-KW"/>
</dbReference>
<keyword evidence="8" id="KW-0597">Phosphoprotein</keyword>
<feature type="domain" description="Cyclic nucleotide-binding" evidence="22">
    <location>
        <begin position="108"/>
        <end position="223"/>
    </location>
</feature>
<dbReference type="EMBL" id="KV784381">
    <property type="protein sequence ID" value="OEU08370.1"/>
    <property type="molecule type" value="Genomic_DNA"/>
</dbReference>
<accession>A0A1E7EQT5</accession>
<dbReference type="GO" id="GO:0004862">
    <property type="term" value="F:cAMP-dependent protein kinase inhibitor activity"/>
    <property type="evidence" value="ECO:0007669"/>
    <property type="project" value="TreeGrafter"/>
</dbReference>
<dbReference type="PANTHER" id="PTHR11635">
    <property type="entry name" value="CAMP-DEPENDENT PROTEIN KINASE REGULATORY CHAIN"/>
    <property type="match status" value="1"/>
</dbReference>
<evidence type="ECO:0000256" key="21">
    <source>
        <dbReference type="SAM" id="MobiDB-lite"/>
    </source>
</evidence>
<comment type="cofactor">
    <cofactor evidence="1">
        <name>Mg(2+)</name>
        <dbReference type="ChEBI" id="CHEBI:18420"/>
    </cofactor>
</comment>
<feature type="binding site" evidence="20">
    <location>
        <position position="296"/>
    </location>
    <ligand>
        <name>3',5'-cyclic AMP</name>
        <dbReference type="ChEBI" id="CHEBI:58165"/>
        <label>2</label>
    </ligand>
</feature>
<dbReference type="InterPro" id="IPR018488">
    <property type="entry name" value="cNMP-bd_CS"/>
</dbReference>
<evidence type="ECO:0000256" key="5">
    <source>
        <dbReference type="ARBA" id="ARBA00012428"/>
    </source>
</evidence>
<keyword evidence="16 20" id="KW-0114">cAMP</keyword>
<dbReference type="Pfam" id="PF00027">
    <property type="entry name" value="cNMP_binding"/>
    <property type="match status" value="2"/>
</dbReference>
<evidence type="ECO:0000313" key="24">
    <source>
        <dbReference type="Proteomes" id="UP000095751"/>
    </source>
</evidence>
<evidence type="ECO:0000259" key="22">
    <source>
        <dbReference type="PROSITE" id="PS50042"/>
    </source>
</evidence>
<dbReference type="InterPro" id="IPR012198">
    <property type="entry name" value="cAMP_dep_PK_reg_su"/>
</dbReference>
<dbReference type="Gene3D" id="2.60.120.10">
    <property type="entry name" value="Jelly Rolls"/>
    <property type="match status" value="2"/>
</dbReference>
<keyword evidence="10" id="KW-0808">Transferase</keyword>
<organism evidence="23 24">
    <name type="scientific">Fragilariopsis cylindrus CCMP1102</name>
    <dbReference type="NCBI Taxonomy" id="635003"/>
    <lineage>
        <taxon>Eukaryota</taxon>
        <taxon>Sar</taxon>
        <taxon>Stramenopiles</taxon>
        <taxon>Ochrophyta</taxon>
        <taxon>Bacillariophyta</taxon>
        <taxon>Bacillariophyceae</taxon>
        <taxon>Bacillariophycidae</taxon>
        <taxon>Bacillariales</taxon>
        <taxon>Bacillariaceae</taxon>
        <taxon>Fragilariopsis</taxon>
    </lineage>
</organism>
<feature type="non-terminal residue" evidence="23">
    <location>
        <position position="336"/>
    </location>
</feature>
<keyword evidence="12" id="KW-0677">Repeat</keyword>
<feature type="compositionally biased region" description="Basic and acidic residues" evidence="21">
    <location>
        <begin position="1"/>
        <end position="10"/>
    </location>
</feature>
<sequence>MGCENSKPEGTKASVVSTDGNDIKDNKGSSGEGGDTKPKKMAKENGTAGIKAHEDAILQHANAKKKDRDRGALRGRVIDFDEEFTPPKYPKTPTEVDFLTKALGSNFIFSDLTEGERSLLIDAMQKETADEDKVIIKQGDNGDFFYIVQEGKMNFVVDGNAVGACGAGGSFGELSLLYDSPRAATCVAGEALVLWKVDQGTFRHLLARSNKEEAGNITETLSKIDLFKDLDQQTVNKFADVLTVVSYKTGEMIVEKGQTGDVFYIVKDGQVRVHDIGLGDSSYEDETHGAGYWFGERALMTGNPRAASVTAMNEVEVFACDRETFETTIGPLETIL</sequence>
<comment type="catalytic activity">
    <reaction evidence="18">
        <text>L-threonyl-[protein] + ATP = O-phospho-L-threonyl-[protein] + ADP + H(+)</text>
        <dbReference type="Rhea" id="RHEA:46608"/>
        <dbReference type="Rhea" id="RHEA-COMP:11060"/>
        <dbReference type="Rhea" id="RHEA-COMP:11605"/>
        <dbReference type="ChEBI" id="CHEBI:15378"/>
        <dbReference type="ChEBI" id="CHEBI:30013"/>
        <dbReference type="ChEBI" id="CHEBI:30616"/>
        <dbReference type="ChEBI" id="CHEBI:61977"/>
        <dbReference type="ChEBI" id="CHEBI:456216"/>
        <dbReference type="EC" id="2.7.11.12"/>
    </reaction>
</comment>
<evidence type="ECO:0000313" key="23">
    <source>
        <dbReference type="EMBL" id="OEU08370.1"/>
    </source>
</evidence>